<keyword evidence="3" id="KW-1185">Reference proteome</keyword>
<dbReference type="AlphaFoldDB" id="A0AAV3UCH2"/>
<keyword evidence="1" id="KW-0812">Transmembrane</keyword>
<proteinExistence type="predicted"/>
<organism evidence="2 3">
    <name type="scientific">Haladaptatus pallidirubidus</name>
    <dbReference type="NCBI Taxonomy" id="1008152"/>
    <lineage>
        <taxon>Archaea</taxon>
        <taxon>Methanobacteriati</taxon>
        <taxon>Methanobacteriota</taxon>
        <taxon>Stenosarchaea group</taxon>
        <taxon>Halobacteria</taxon>
        <taxon>Halobacteriales</taxon>
        <taxon>Haladaptataceae</taxon>
        <taxon>Haladaptatus</taxon>
    </lineage>
</organism>
<protein>
    <submittedName>
        <fullName evidence="2">Uncharacterized protein</fullName>
    </submittedName>
</protein>
<feature type="transmembrane region" description="Helical" evidence="1">
    <location>
        <begin position="92"/>
        <end position="114"/>
    </location>
</feature>
<feature type="transmembrane region" description="Helical" evidence="1">
    <location>
        <begin position="61"/>
        <end position="80"/>
    </location>
</feature>
<comment type="caution">
    <text evidence="2">The sequence shown here is derived from an EMBL/GenBank/DDBJ whole genome shotgun (WGS) entry which is preliminary data.</text>
</comment>
<keyword evidence="1" id="KW-0472">Membrane</keyword>
<evidence type="ECO:0000313" key="2">
    <source>
        <dbReference type="EMBL" id="GAA5042191.1"/>
    </source>
</evidence>
<keyword evidence="1" id="KW-1133">Transmembrane helix</keyword>
<feature type="transmembrane region" description="Helical" evidence="1">
    <location>
        <begin position="6"/>
        <end position="24"/>
    </location>
</feature>
<reference evidence="2 3" key="1">
    <citation type="journal article" date="2019" name="Int. J. Syst. Evol. Microbiol.">
        <title>The Global Catalogue of Microorganisms (GCM) 10K type strain sequencing project: providing services to taxonomists for standard genome sequencing and annotation.</title>
        <authorList>
            <consortium name="The Broad Institute Genomics Platform"/>
            <consortium name="The Broad Institute Genome Sequencing Center for Infectious Disease"/>
            <person name="Wu L."/>
            <person name="Ma J."/>
        </authorList>
    </citation>
    <scope>NUCLEOTIDE SEQUENCE [LARGE SCALE GENOMIC DNA]</scope>
    <source>
        <strain evidence="2 3">JCM 17504</strain>
    </source>
</reference>
<accession>A0AAV3UCH2</accession>
<sequence length="125" mass="12713">MRHWSVFVGGFAGVVSALFLVVLLGSGSGSRLAYDFLLPVSLFYAPPMISAISTFRGGGLLASLAVGVVPAVSFGVVSVVRQLVTGVSSADAPLWALVLGFGLIGVAGSIAGFLTGRVILRFVEG</sequence>
<gene>
    <name evidence="2" type="ORF">GCM10025751_05280</name>
</gene>
<evidence type="ECO:0000256" key="1">
    <source>
        <dbReference type="SAM" id="Phobius"/>
    </source>
</evidence>
<name>A0AAV3UCH2_9EURY</name>
<evidence type="ECO:0000313" key="3">
    <source>
        <dbReference type="Proteomes" id="UP001501729"/>
    </source>
</evidence>
<dbReference type="EMBL" id="BAABKX010000001">
    <property type="protein sequence ID" value="GAA5042191.1"/>
    <property type="molecule type" value="Genomic_DNA"/>
</dbReference>
<dbReference type="Proteomes" id="UP001501729">
    <property type="component" value="Unassembled WGS sequence"/>
</dbReference>